<dbReference type="Pfam" id="PF02739">
    <property type="entry name" value="5_3_exonuc_N"/>
    <property type="match status" value="1"/>
</dbReference>
<sequence length="397" mass="46493">MKKKNIILIDGNYCLYQTYFSFKKLKNDSKHPTGVLYGYIKILNILITKFYPKKIIIAFDSSVQTFRHKLYKKYKINRPAMPDDLKKQISPLKKIIQYLGIPAIKVNNFEADDIIGTLSDKFIKKKYYVLIYSADKDMLQLINKNVSIIPGTIKKDILNQNDVYKKFGIKSECIADFLGLVGDISDNIPGVPGIGKKTAAILLKNFLSVKKIYQNISQISTLKIRNYKKIIINLKKNKNQALLSSKLTTIDKNIKLDNLHDIFQNCQLNLSKLKKKLKYYQLKKYLQDIDLNQFPIINIYHKKKNKKKKIEITNKKILTNIIKKIIKKKIFSIAITFRKKNFFIAITLKKNYTWWYSCNSTKKKNKEINKKIILKMLKPILENNKYKKIGNDLKKIF</sequence>
<dbReference type="Gene3D" id="3.40.50.1010">
    <property type="entry name" value="5'-nuclease"/>
    <property type="match status" value="1"/>
</dbReference>
<dbReference type="GO" id="GO:0017108">
    <property type="term" value="F:5'-flap endonuclease activity"/>
    <property type="evidence" value="ECO:0007669"/>
    <property type="project" value="InterPro"/>
</dbReference>
<keyword evidence="5" id="KW-0808">Transferase</keyword>
<dbReference type="PANTHER" id="PTHR42646">
    <property type="entry name" value="FLAP ENDONUCLEASE XNI"/>
    <property type="match status" value="1"/>
</dbReference>
<dbReference type="CDD" id="cd09898">
    <property type="entry name" value="H3TH_53EXO"/>
    <property type="match status" value="1"/>
</dbReference>
<dbReference type="SUPFAM" id="SSF88723">
    <property type="entry name" value="PIN domain-like"/>
    <property type="match status" value="1"/>
</dbReference>
<dbReference type="CDD" id="cd09859">
    <property type="entry name" value="PIN_53EXO"/>
    <property type="match status" value="1"/>
</dbReference>
<dbReference type="GO" id="GO:0003677">
    <property type="term" value="F:DNA binding"/>
    <property type="evidence" value="ECO:0007669"/>
    <property type="project" value="UniProtKB-KW"/>
</dbReference>
<dbReference type="InterPro" id="IPR038969">
    <property type="entry name" value="FEN"/>
</dbReference>
<dbReference type="InterPro" id="IPR020045">
    <property type="entry name" value="DNA_polI_H3TH"/>
</dbReference>
<dbReference type="AlphaFoldDB" id="A0A3B1DWJ9"/>
<dbReference type="SMART" id="SM00475">
    <property type="entry name" value="53EXOc"/>
    <property type="match status" value="1"/>
</dbReference>
<name>A0A3B1DWJ9_9GAMM</name>
<evidence type="ECO:0000259" key="4">
    <source>
        <dbReference type="SMART" id="SM00475"/>
    </source>
</evidence>
<dbReference type="PANTHER" id="PTHR42646:SF2">
    <property type="entry name" value="5'-3' EXONUCLEASE FAMILY PROTEIN"/>
    <property type="match status" value="1"/>
</dbReference>
<gene>
    <name evidence="5" type="primary">polA</name>
    <name evidence="5" type="ORF">BUCINSTRO3249_0276A</name>
</gene>
<accession>A0A3B1DWJ9</accession>
<proteinExistence type="predicted"/>
<dbReference type="SUPFAM" id="SSF47807">
    <property type="entry name" value="5' to 3' exonuclease, C-terminal subdomain"/>
    <property type="match status" value="1"/>
</dbReference>
<organism evidence="5 6">
    <name type="scientific">Buchnera aphidicola</name>
    <name type="common">Cinara strobi</name>
    <dbReference type="NCBI Taxonomy" id="1921549"/>
    <lineage>
        <taxon>Bacteria</taxon>
        <taxon>Pseudomonadati</taxon>
        <taxon>Pseudomonadota</taxon>
        <taxon>Gammaproteobacteria</taxon>
        <taxon>Enterobacterales</taxon>
        <taxon>Erwiniaceae</taxon>
        <taxon>Buchnera</taxon>
    </lineage>
</organism>
<evidence type="ECO:0000256" key="1">
    <source>
        <dbReference type="ARBA" id="ARBA00022722"/>
    </source>
</evidence>
<dbReference type="Gene3D" id="1.10.150.20">
    <property type="entry name" value="5' to 3' exonuclease, C-terminal subdomain"/>
    <property type="match status" value="1"/>
</dbReference>
<dbReference type="SMART" id="SM00279">
    <property type="entry name" value="HhH2"/>
    <property type="match status" value="1"/>
</dbReference>
<dbReference type="Proteomes" id="UP000271849">
    <property type="component" value="Chromosome"/>
</dbReference>
<keyword evidence="1" id="KW-0540">Nuclease</keyword>
<dbReference type="GO" id="GO:0033567">
    <property type="term" value="P:DNA replication, Okazaki fragment processing"/>
    <property type="evidence" value="ECO:0007669"/>
    <property type="project" value="InterPro"/>
</dbReference>
<keyword evidence="3" id="KW-0238">DNA-binding</keyword>
<dbReference type="InterPro" id="IPR002421">
    <property type="entry name" value="5-3_exonuclease"/>
</dbReference>
<dbReference type="EMBL" id="LR025085">
    <property type="protein sequence ID" value="VAX76683.1"/>
    <property type="molecule type" value="Genomic_DNA"/>
</dbReference>
<dbReference type="RefSeq" id="WP_231996017.1">
    <property type="nucleotide sequence ID" value="NZ_LR025085.1"/>
</dbReference>
<dbReference type="InterPro" id="IPR020046">
    <property type="entry name" value="5-3_exonucl_a-hlix_arch_N"/>
</dbReference>
<dbReference type="Pfam" id="PF01367">
    <property type="entry name" value="5_3_exonuc"/>
    <property type="match status" value="1"/>
</dbReference>
<evidence type="ECO:0000256" key="3">
    <source>
        <dbReference type="ARBA" id="ARBA00023125"/>
    </source>
</evidence>
<feature type="domain" description="5'-3' exonuclease" evidence="4">
    <location>
        <begin position="4"/>
        <end position="264"/>
    </location>
</feature>
<evidence type="ECO:0000313" key="5">
    <source>
        <dbReference type="EMBL" id="VAX76683.1"/>
    </source>
</evidence>
<evidence type="ECO:0000256" key="2">
    <source>
        <dbReference type="ARBA" id="ARBA00022801"/>
    </source>
</evidence>
<dbReference type="GO" id="GO:0003887">
    <property type="term" value="F:DNA-directed DNA polymerase activity"/>
    <property type="evidence" value="ECO:0007669"/>
    <property type="project" value="UniProtKB-EC"/>
</dbReference>
<dbReference type="InterPro" id="IPR036279">
    <property type="entry name" value="5-3_exonuclease_C_sf"/>
</dbReference>
<reference evidence="6" key="1">
    <citation type="submission" date="2018-09" db="EMBL/GenBank/DDBJ databases">
        <authorList>
            <person name="Manzano-Marin A."/>
            <person name="Manzano-Marin A."/>
        </authorList>
    </citation>
    <scope>NUCLEOTIDE SEQUENCE [LARGE SCALE GENOMIC DNA]</scope>
    <source>
        <strain evidence="6">BuCistrobi</strain>
    </source>
</reference>
<keyword evidence="5" id="KW-0548">Nucleotidyltransferase</keyword>
<dbReference type="GO" id="GO:0008409">
    <property type="term" value="F:5'-3' exonuclease activity"/>
    <property type="evidence" value="ECO:0007669"/>
    <property type="project" value="InterPro"/>
</dbReference>
<evidence type="ECO:0000313" key="6">
    <source>
        <dbReference type="Proteomes" id="UP000271849"/>
    </source>
</evidence>
<keyword evidence="2" id="KW-0378">Hydrolase</keyword>
<dbReference type="EC" id="2.7.7.7" evidence="5"/>
<dbReference type="FunFam" id="1.10.150.20:FF:000003">
    <property type="entry name" value="DNA polymerase I"/>
    <property type="match status" value="1"/>
</dbReference>
<protein>
    <submittedName>
        <fullName evidence="5">DNA polymerase I, partial</fullName>
        <ecNumber evidence="5">2.7.7.7</ecNumber>
    </submittedName>
</protein>
<dbReference type="InterPro" id="IPR008918">
    <property type="entry name" value="HhH2"/>
</dbReference>
<dbReference type="InterPro" id="IPR029060">
    <property type="entry name" value="PIN-like_dom_sf"/>
</dbReference>